<dbReference type="SUPFAM" id="SSF52096">
    <property type="entry name" value="ClpP/crotonase"/>
    <property type="match status" value="1"/>
</dbReference>
<name>A0A2V5I1J1_9EURO</name>
<proteinExistence type="inferred from homology"/>
<protein>
    <submittedName>
        <fullName evidence="3">Enoyl-CoA hydratase/isomerase family protein</fullName>
    </submittedName>
</protein>
<accession>A0A2V5I1J1</accession>
<dbReference type="Gene3D" id="1.10.12.10">
    <property type="entry name" value="Lyase 2-enoyl-coa Hydratase, Chain A, domain 2"/>
    <property type="match status" value="1"/>
</dbReference>
<dbReference type="Gene3D" id="3.90.226.10">
    <property type="entry name" value="2-enoyl-CoA Hydratase, Chain A, domain 1"/>
    <property type="match status" value="1"/>
</dbReference>
<dbReference type="PANTHER" id="PTHR43684:SF4">
    <property type="entry name" value="ENOYL-COA HYDRATASE_ISOMERASE FAMILY PROTEIN (AFU_ORTHOLOGUE AFUA_1G01890)"/>
    <property type="match status" value="1"/>
</dbReference>
<gene>
    <name evidence="3" type="ORF">BP00DRAFT_398103</name>
</gene>
<sequence length="327" mass="36089">MSTAITIPASYETQPTQHIQLSHHPAGSSTATPVILVTLNRPEKRNAFTGTMATELEWAFTTLDRDERVKVIVLTGAGDTFCAGADLDIGFPDNKQERPIDHRDSGGRVALAIHRCRKTTIAAMQGSAVGVGMTMTLPATIRLAHQDSKYGFVFARRGITMESCSAYFLPRLIGYARAMYLVATGQVFAPTAPHFDGLFAETFPQREQVRARALALADEIARTVSPMAAVLNRALMWRGPRSAEEAHLLDSSILAHMFASESLWGWERGGIGEEGKVWDQREGVRAFLEKRKADFRATLEEHGPENYPWWAEVHVDRKPAAVGESKL</sequence>
<dbReference type="EMBL" id="KZ825513">
    <property type="protein sequence ID" value="PYI30619.1"/>
    <property type="molecule type" value="Genomic_DNA"/>
</dbReference>
<dbReference type="InterPro" id="IPR029045">
    <property type="entry name" value="ClpP/crotonase-like_dom_sf"/>
</dbReference>
<dbReference type="InterPro" id="IPR051053">
    <property type="entry name" value="ECH/Chromodomain_protein"/>
</dbReference>
<dbReference type="InterPro" id="IPR014748">
    <property type="entry name" value="Enoyl-CoA_hydra_C"/>
</dbReference>
<evidence type="ECO:0000256" key="1">
    <source>
        <dbReference type="ARBA" id="ARBA00005254"/>
    </source>
</evidence>
<reference evidence="3 4" key="1">
    <citation type="submission" date="2018-02" db="EMBL/GenBank/DDBJ databases">
        <title>The genomes of Aspergillus section Nigri reveals drivers in fungal speciation.</title>
        <authorList>
            <consortium name="DOE Joint Genome Institute"/>
            <person name="Vesth T.C."/>
            <person name="Nybo J."/>
            <person name="Theobald S."/>
            <person name="Brandl J."/>
            <person name="Frisvad J.C."/>
            <person name="Nielsen K.F."/>
            <person name="Lyhne E.K."/>
            <person name="Kogle M.E."/>
            <person name="Kuo A."/>
            <person name="Riley R."/>
            <person name="Clum A."/>
            <person name="Nolan M."/>
            <person name="Lipzen A."/>
            <person name="Salamov A."/>
            <person name="Henrissat B."/>
            <person name="Wiebenga A."/>
            <person name="De vries R.P."/>
            <person name="Grigoriev I.V."/>
            <person name="Mortensen U.H."/>
            <person name="Andersen M.R."/>
            <person name="Baker S.E."/>
        </authorList>
    </citation>
    <scope>NUCLEOTIDE SEQUENCE [LARGE SCALE GENOMIC DNA]</scope>
    <source>
        <strain evidence="3 4">CBS 114.80</strain>
    </source>
</reference>
<dbReference type="AlphaFoldDB" id="A0A2V5I1J1"/>
<keyword evidence="4" id="KW-1185">Reference proteome</keyword>
<feature type="compositionally biased region" description="Polar residues" evidence="2">
    <location>
        <begin position="1"/>
        <end position="20"/>
    </location>
</feature>
<organism evidence="3 4">
    <name type="scientific">Aspergillus indologenus CBS 114.80</name>
    <dbReference type="NCBI Taxonomy" id="1450541"/>
    <lineage>
        <taxon>Eukaryota</taxon>
        <taxon>Fungi</taxon>
        <taxon>Dikarya</taxon>
        <taxon>Ascomycota</taxon>
        <taxon>Pezizomycotina</taxon>
        <taxon>Eurotiomycetes</taxon>
        <taxon>Eurotiomycetidae</taxon>
        <taxon>Eurotiales</taxon>
        <taxon>Aspergillaceae</taxon>
        <taxon>Aspergillus</taxon>
        <taxon>Aspergillus subgen. Circumdati</taxon>
    </lineage>
</organism>
<evidence type="ECO:0000313" key="3">
    <source>
        <dbReference type="EMBL" id="PYI30619.1"/>
    </source>
</evidence>
<dbReference type="InterPro" id="IPR001753">
    <property type="entry name" value="Enoyl-CoA_hydra/iso"/>
</dbReference>
<comment type="similarity">
    <text evidence="1">Belongs to the enoyl-CoA hydratase/isomerase family.</text>
</comment>
<keyword evidence="3" id="KW-0413">Isomerase</keyword>
<dbReference type="Pfam" id="PF00378">
    <property type="entry name" value="ECH_1"/>
    <property type="match status" value="1"/>
</dbReference>
<dbReference type="GO" id="GO:0016853">
    <property type="term" value="F:isomerase activity"/>
    <property type="evidence" value="ECO:0007669"/>
    <property type="project" value="UniProtKB-KW"/>
</dbReference>
<evidence type="ECO:0000256" key="2">
    <source>
        <dbReference type="SAM" id="MobiDB-lite"/>
    </source>
</evidence>
<evidence type="ECO:0000313" key="4">
    <source>
        <dbReference type="Proteomes" id="UP000248817"/>
    </source>
</evidence>
<dbReference type="PANTHER" id="PTHR43684">
    <property type="match status" value="1"/>
</dbReference>
<feature type="region of interest" description="Disordered" evidence="2">
    <location>
        <begin position="1"/>
        <end position="29"/>
    </location>
</feature>
<dbReference type="Proteomes" id="UP000248817">
    <property type="component" value="Unassembled WGS sequence"/>
</dbReference>
<dbReference type="CDD" id="cd06558">
    <property type="entry name" value="crotonase-like"/>
    <property type="match status" value="1"/>
</dbReference>